<dbReference type="CDD" id="cd00093">
    <property type="entry name" value="HTH_XRE"/>
    <property type="match status" value="1"/>
</dbReference>
<dbReference type="RefSeq" id="WP_185434257.1">
    <property type="nucleotide sequence ID" value="NZ_JAARSH010000002.1"/>
</dbReference>
<dbReference type="InterPro" id="IPR015927">
    <property type="entry name" value="Peptidase_S24_S26A/B/C"/>
</dbReference>
<dbReference type="SUPFAM" id="SSF51306">
    <property type="entry name" value="LexA/Signal peptidase"/>
    <property type="match status" value="1"/>
</dbReference>
<evidence type="ECO:0000313" key="5">
    <source>
        <dbReference type="EMBL" id="MBC1615363.1"/>
    </source>
</evidence>
<dbReference type="Gene3D" id="1.10.260.40">
    <property type="entry name" value="lambda repressor-like DNA-binding domains"/>
    <property type="match status" value="1"/>
</dbReference>
<dbReference type="Proteomes" id="UP000574104">
    <property type="component" value="Unassembled WGS sequence"/>
</dbReference>
<protein>
    <submittedName>
        <fullName evidence="5">Helix-turn-helix domain-containing protein</fullName>
    </submittedName>
</protein>
<keyword evidence="2" id="KW-0238">DNA-binding</keyword>
<dbReference type="AlphaFoldDB" id="A0A842AC07"/>
<comment type="caution">
    <text evidence="5">The sequence shown here is derived from an EMBL/GenBank/DDBJ whole genome shotgun (WGS) entry which is preliminary data.</text>
</comment>
<dbReference type="GO" id="GO:0003677">
    <property type="term" value="F:DNA binding"/>
    <property type="evidence" value="ECO:0007669"/>
    <property type="project" value="UniProtKB-KW"/>
</dbReference>
<evidence type="ECO:0000256" key="1">
    <source>
        <dbReference type="ARBA" id="ARBA00023015"/>
    </source>
</evidence>
<keyword evidence="3" id="KW-0804">Transcription</keyword>
<dbReference type="PROSITE" id="PS50943">
    <property type="entry name" value="HTH_CROC1"/>
    <property type="match status" value="1"/>
</dbReference>
<dbReference type="Gene3D" id="2.10.109.10">
    <property type="entry name" value="Umud Fragment, subunit A"/>
    <property type="match status" value="1"/>
</dbReference>
<evidence type="ECO:0000256" key="3">
    <source>
        <dbReference type="ARBA" id="ARBA00023163"/>
    </source>
</evidence>
<dbReference type="InterPro" id="IPR039418">
    <property type="entry name" value="LexA-like"/>
</dbReference>
<dbReference type="InterPro" id="IPR010982">
    <property type="entry name" value="Lambda_DNA-bd_dom_sf"/>
</dbReference>
<evidence type="ECO:0000313" key="6">
    <source>
        <dbReference type="Proteomes" id="UP000574104"/>
    </source>
</evidence>
<dbReference type="CDD" id="cd06529">
    <property type="entry name" value="S24_LexA-like"/>
    <property type="match status" value="1"/>
</dbReference>
<dbReference type="PANTHER" id="PTHR40661:SF1">
    <property type="entry name" value="HTH CRO_C1-TYPE DOMAIN-CONTAINING PROTEIN"/>
    <property type="match status" value="1"/>
</dbReference>
<dbReference type="Pfam" id="PF13443">
    <property type="entry name" value="HTH_26"/>
    <property type="match status" value="1"/>
</dbReference>
<evidence type="ECO:0000259" key="4">
    <source>
        <dbReference type="PROSITE" id="PS50943"/>
    </source>
</evidence>
<evidence type="ECO:0000256" key="2">
    <source>
        <dbReference type="ARBA" id="ARBA00023125"/>
    </source>
</evidence>
<dbReference type="InterPro" id="IPR036286">
    <property type="entry name" value="LexA/Signal_pep-like_sf"/>
</dbReference>
<dbReference type="SUPFAM" id="SSF47413">
    <property type="entry name" value="lambda repressor-like DNA-binding domains"/>
    <property type="match status" value="1"/>
</dbReference>
<keyword evidence="1" id="KW-0805">Transcription regulation</keyword>
<sequence>MTNQNVKTIFSDNLNSLLNSSGKTVADVAADLNISYSTFSDWKNGKKMPRGGSLQSLADYFNVNLSSLLEEHSSPKFELLNIPLYGTISAGVLSEVDGVTQENIQIISLPRAMFSRSYDSTKLFAMKVNGSSMDKVIQHDEVIIAKKQDFESYKDGDIVIFSHDGEYSLKRYCPNEVEGAVLFKAESYNPAYKDIVIMSNTNYDLKIYGKVIYFGTTL</sequence>
<dbReference type="PANTHER" id="PTHR40661">
    <property type="match status" value="1"/>
</dbReference>
<name>A0A842AC07_9LIST</name>
<accession>A0A842AC07</accession>
<reference evidence="5 6" key="1">
    <citation type="submission" date="2020-03" db="EMBL/GenBank/DDBJ databases">
        <title>Soil Listeria distribution.</title>
        <authorList>
            <person name="Liao J."/>
            <person name="Wiedmann M."/>
        </authorList>
    </citation>
    <scope>NUCLEOTIDE SEQUENCE [LARGE SCALE GENOMIC DNA]</scope>
    <source>
        <strain evidence="5 6">FSL L7-1299</strain>
    </source>
</reference>
<feature type="domain" description="HTH cro/C1-type" evidence="4">
    <location>
        <begin position="14"/>
        <end position="68"/>
    </location>
</feature>
<proteinExistence type="predicted"/>
<dbReference type="InterPro" id="IPR001387">
    <property type="entry name" value="Cro/C1-type_HTH"/>
</dbReference>
<organism evidence="5 6">
    <name type="scientific">Listeria booriae</name>
    <dbReference type="NCBI Taxonomy" id="1552123"/>
    <lineage>
        <taxon>Bacteria</taxon>
        <taxon>Bacillati</taxon>
        <taxon>Bacillota</taxon>
        <taxon>Bacilli</taxon>
        <taxon>Bacillales</taxon>
        <taxon>Listeriaceae</taxon>
        <taxon>Listeria</taxon>
    </lineage>
</organism>
<dbReference type="Pfam" id="PF00717">
    <property type="entry name" value="Peptidase_S24"/>
    <property type="match status" value="1"/>
</dbReference>
<gene>
    <name evidence="5" type="ORF">HB904_04140</name>
</gene>
<dbReference type="EMBL" id="JAARSH010000002">
    <property type="protein sequence ID" value="MBC1615363.1"/>
    <property type="molecule type" value="Genomic_DNA"/>
</dbReference>
<dbReference type="SMART" id="SM00530">
    <property type="entry name" value="HTH_XRE"/>
    <property type="match status" value="1"/>
</dbReference>